<dbReference type="InterPro" id="IPR015943">
    <property type="entry name" value="WD40/YVTN_repeat-like_dom_sf"/>
</dbReference>
<feature type="coiled-coil region" evidence="8">
    <location>
        <begin position="513"/>
        <end position="547"/>
    </location>
</feature>
<comment type="similarity">
    <text evidence="2 7">Belongs to the WD repeat IPI3/WDR18 family.</text>
</comment>
<dbReference type="Pfam" id="PF00400">
    <property type="entry name" value="WD40"/>
    <property type="match status" value="1"/>
</dbReference>
<organism evidence="9 10">
    <name type="scientific">Maudiozyma exigua</name>
    <name type="common">Yeast</name>
    <name type="synonym">Kazachstania exigua</name>
    <dbReference type="NCBI Taxonomy" id="34358"/>
    <lineage>
        <taxon>Eukaryota</taxon>
        <taxon>Fungi</taxon>
        <taxon>Dikarya</taxon>
        <taxon>Ascomycota</taxon>
        <taxon>Saccharomycotina</taxon>
        <taxon>Saccharomycetes</taxon>
        <taxon>Saccharomycetales</taxon>
        <taxon>Saccharomycetaceae</taxon>
        <taxon>Maudiozyma</taxon>
    </lineage>
</organism>
<feature type="repeat" description="WD" evidence="6">
    <location>
        <begin position="141"/>
        <end position="173"/>
    </location>
</feature>
<reference evidence="9 10" key="1">
    <citation type="submission" date="2020-11" db="EMBL/GenBank/DDBJ databases">
        <title>Kefir isolates.</title>
        <authorList>
            <person name="Marcisauskas S."/>
            <person name="Kim Y."/>
            <person name="Blasche S."/>
        </authorList>
    </citation>
    <scope>NUCLEOTIDE SEQUENCE [LARGE SCALE GENOMIC DNA]</scope>
    <source>
        <strain evidence="9 10">OG2</strain>
    </source>
</reference>
<keyword evidence="7" id="KW-0698">rRNA processing</keyword>
<dbReference type="OrthoDB" id="756370at2759"/>
<comment type="function">
    <text evidence="1 7">Component of the RIX1 complex required for processing of ITS2 sequences from 35S pre-rRNA.</text>
</comment>
<keyword evidence="4" id="KW-0677">Repeat</keyword>
<dbReference type="SUPFAM" id="SSF50978">
    <property type="entry name" value="WD40 repeat-like"/>
    <property type="match status" value="1"/>
</dbReference>
<keyword evidence="3 6" id="KW-0853">WD repeat</keyword>
<evidence type="ECO:0000256" key="1">
    <source>
        <dbReference type="ARBA" id="ARBA00002355"/>
    </source>
</evidence>
<dbReference type="PROSITE" id="PS50082">
    <property type="entry name" value="WD_REPEATS_2"/>
    <property type="match status" value="1"/>
</dbReference>
<protein>
    <recommendedName>
        <fullName evidence="5 7">Pre-rRNA-processing protein IPI3</fullName>
    </recommendedName>
</protein>
<dbReference type="GO" id="GO:0005656">
    <property type="term" value="C:nuclear pre-replicative complex"/>
    <property type="evidence" value="ECO:0007669"/>
    <property type="project" value="TreeGrafter"/>
</dbReference>
<keyword evidence="7" id="KW-0539">Nucleus</keyword>
<comment type="subcellular location">
    <subcellularLocation>
        <location evidence="7">Nucleus</location>
    </subcellularLocation>
</comment>
<dbReference type="GO" id="GO:0006261">
    <property type="term" value="P:DNA-templated DNA replication"/>
    <property type="evidence" value="ECO:0007669"/>
    <property type="project" value="TreeGrafter"/>
</dbReference>
<dbReference type="GO" id="GO:0006364">
    <property type="term" value="P:rRNA processing"/>
    <property type="evidence" value="ECO:0007669"/>
    <property type="project" value="UniProtKB-UniRule"/>
</dbReference>
<keyword evidence="10" id="KW-1185">Reference proteome</keyword>
<evidence type="ECO:0000256" key="5">
    <source>
        <dbReference type="ARBA" id="ARBA00026229"/>
    </source>
</evidence>
<evidence type="ECO:0000256" key="8">
    <source>
        <dbReference type="SAM" id="Coils"/>
    </source>
</evidence>
<accession>A0A9P6WBD5</accession>
<dbReference type="GO" id="GO:0120330">
    <property type="term" value="C:rixosome complex"/>
    <property type="evidence" value="ECO:0007669"/>
    <property type="project" value="UniProtKB-UniRule"/>
</dbReference>
<evidence type="ECO:0000256" key="2">
    <source>
        <dbReference type="ARBA" id="ARBA00010143"/>
    </source>
</evidence>
<evidence type="ECO:0000256" key="6">
    <source>
        <dbReference type="PROSITE-ProRule" id="PRU00221"/>
    </source>
</evidence>
<sequence length="553" mass="61840">MDEQIIFTTNSTGSITNIHSYEQANLKQCTVSSQNSAVRVGEQYLFVAQAQKSLIHVYNASYNVQRESVEQRLPLPERVNCLEVVENNAFIYDNSKINNKKNGALHNLPQFNLPYLLLASTESGKLYIWELNSGMLLNVKSAAHYQAITKIKSVMNGKYIITSGKDSRVIIWQTSDLVSQDEPKPVAILHDHTLPVTDFEVSSIHGDNLFTSGVKLYTVSRDSTLRCYDLSTLMRQGNNKRRSLTNKNGNQNDEKVQLLSTFTLPYPINCITLDPAERSAYLGTQMGCYSVSLYYQLNGNRLLNLLQPSTGASQGNIYSLIEEPQETVNRDALFVKNQLICNKILEENIVCSKISMDGSIILLGDKNGRVHVTEVFSTQVMKTLQPLTTSQTMIGEVTNILLSTYSTEANDNLSMSLTKNKHHNGTLEKLPVLQRVITEKGQTTQTHDVWYQIGGLYNGQSEFSDAVQSPLLNFEDYLQIVQSEESAFIENGGVSSEIITTSAATTATATSGESSKQEEIDSLKQKVTSLTEAYAELREIHEKLYEQHQQLQK</sequence>
<name>A0A9P6WBD5_MAUEX</name>
<evidence type="ECO:0000313" key="9">
    <source>
        <dbReference type="EMBL" id="KAG0669209.1"/>
    </source>
</evidence>
<dbReference type="InterPro" id="IPR045227">
    <property type="entry name" value="WDR18/Ipi3/RID3"/>
</dbReference>
<dbReference type="PANTHER" id="PTHR18763">
    <property type="entry name" value="WD-REPEAT PROTEIN 18"/>
    <property type="match status" value="1"/>
</dbReference>
<dbReference type="PANTHER" id="PTHR18763:SF0">
    <property type="entry name" value="WD REPEAT-CONTAINING PROTEIN 18"/>
    <property type="match status" value="1"/>
</dbReference>
<dbReference type="EMBL" id="PUHR01000047">
    <property type="protein sequence ID" value="KAG0669209.1"/>
    <property type="molecule type" value="Genomic_DNA"/>
</dbReference>
<dbReference type="Proteomes" id="UP000750334">
    <property type="component" value="Unassembled WGS sequence"/>
</dbReference>
<proteinExistence type="inferred from homology"/>
<comment type="subunit">
    <text evidence="7">Component of the RIX1 complex, composed of IPI1, RIX1/IPI2 and IPI3 in a 1:2:2 stoichiometry. The complex interacts (via RIX1) with MDN1 (via its hexameric AAA ATPase ring) and the pre-60S ribosome particles.</text>
</comment>
<dbReference type="InterPro" id="IPR001680">
    <property type="entry name" value="WD40_rpt"/>
</dbReference>
<dbReference type="Gene3D" id="2.130.10.10">
    <property type="entry name" value="YVTN repeat-like/Quinoprotein amine dehydrogenase"/>
    <property type="match status" value="1"/>
</dbReference>
<evidence type="ECO:0000313" key="10">
    <source>
        <dbReference type="Proteomes" id="UP000750334"/>
    </source>
</evidence>
<evidence type="ECO:0000256" key="4">
    <source>
        <dbReference type="ARBA" id="ARBA00022737"/>
    </source>
</evidence>
<keyword evidence="8" id="KW-0175">Coiled coil</keyword>
<dbReference type="InterPro" id="IPR036322">
    <property type="entry name" value="WD40_repeat_dom_sf"/>
</dbReference>
<evidence type="ECO:0000256" key="3">
    <source>
        <dbReference type="ARBA" id="ARBA00022574"/>
    </source>
</evidence>
<dbReference type="SMART" id="SM00320">
    <property type="entry name" value="WD40"/>
    <property type="match status" value="2"/>
</dbReference>
<dbReference type="AlphaFoldDB" id="A0A9P6WBD5"/>
<comment type="caution">
    <text evidence="9">The sequence shown here is derived from an EMBL/GenBank/DDBJ whole genome shotgun (WGS) entry which is preliminary data.</text>
</comment>
<evidence type="ECO:0000256" key="7">
    <source>
        <dbReference type="RuleBase" id="RU369067"/>
    </source>
</evidence>
<gene>
    <name evidence="9" type="primary">IPI3</name>
    <name evidence="9" type="ORF">C6P45_003986</name>
</gene>